<keyword evidence="2" id="KW-1185">Reference proteome</keyword>
<reference evidence="1 2" key="1">
    <citation type="submission" date="2023-07" db="EMBL/GenBank/DDBJ databases">
        <authorList>
            <person name="Peeters C."/>
        </authorList>
    </citation>
    <scope>NUCLEOTIDE SEQUENCE [LARGE SCALE GENOMIC DNA]</scope>
    <source>
        <strain evidence="1 2">LMG 18101</strain>
    </source>
</reference>
<accession>A0ABN9JL12</accession>
<dbReference type="Proteomes" id="UP001189757">
    <property type="component" value="Unassembled WGS sequence"/>
</dbReference>
<evidence type="ECO:0000313" key="2">
    <source>
        <dbReference type="Proteomes" id="UP001189757"/>
    </source>
</evidence>
<sequence length="52" mass="5946">MHAAAKCIIGFRTTYSLILLWVPRDADTAFVGSDLSEVVQKWHPPDPDFWWG</sequence>
<comment type="caution">
    <text evidence="1">The sequence shown here is derived from an EMBL/GenBank/DDBJ whole genome shotgun (WGS) entry which is preliminary data.</text>
</comment>
<name>A0ABN9JL12_9RALS</name>
<evidence type="ECO:0000313" key="1">
    <source>
        <dbReference type="EMBL" id="CAJ0812983.1"/>
    </source>
</evidence>
<dbReference type="EMBL" id="CATZLL010000004">
    <property type="protein sequence ID" value="CAJ0812983.1"/>
    <property type="molecule type" value="Genomic_DNA"/>
</dbReference>
<organism evidence="1 2">
    <name type="scientific">Ralstonia flaminis</name>
    <dbReference type="NCBI Taxonomy" id="3058597"/>
    <lineage>
        <taxon>Bacteria</taxon>
        <taxon>Pseudomonadati</taxon>
        <taxon>Pseudomonadota</taxon>
        <taxon>Betaproteobacteria</taxon>
        <taxon>Burkholderiales</taxon>
        <taxon>Burkholderiaceae</taxon>
        <taxon>Ralstonia</taxon>
    </lineage>
</organism>
<proteinExistence type="predicted"/>
<protein>
    <submittedName>
        <fullName evidence="1">Uncharacterized protein</fullName>
    </submittedName>
</protein>
<gene>
    <name evidence="1" type="ORF">LMG18101_01755</name>
</gene>